<evidence type="ECO:0000256" key="1">
    <source>
        <dbReference type="SAM" id="Phobius"/>
    </source>
</evidence>
<keyword evidence="3" id="KW-0012">Acyltransferase</keyword>
<comment type="caution">
    <text evidence="3">The sequence shown here is derived from an EMBL/GenBank/DDBJ whole genome shotgun (WGS) entry which is preliminary data.</text>
</comment>
<dbReference type="GO" id="GO:0016020">
    <property type="term" value="C:membrane"/>
    <property type="evidence" value="ECO:0007669"/>
    <property type="project" value="TreeGrafter"/>
</dbReference>
<feature type="transmembrane region" description="Helical" evidence="1">
    <location>
        <begin position="12"/>
        <end position="30"/>
    </location>
</feature>
<name>A0A926NSB4_9SPHI</name>
<dbReference type="InterPro" id="IPR050879">
    <property type="entry name" value="Acyltransferase_3"/>
</dbReference>
<evidence type="ECO:0000259" key="2">
    <source>
        <dbReference type="Pfam" id="PF01757"/>
    </source>
</evidence>
<feature type="transmembrane region" description="Helical" evidence="1">
    <location>
        <begin position="244"/>
        <end position="264"/>
    </location>
</feature>
<feature type="transmembrane region" description="Helical" evidence="1">
    <location>
        <begin position="271"/>
        <end position="290"/>
    </location>
</feature>
<sequence length="357" mass="40890">MITDPSKTSPKRYLELDALRGFAAMFVMLFHYTQGKVSTKFFALGVTGVDLFFLISGFVIFMSINHVASGREFVINRVARLYPTYWACVSITFGVMVFLRMIHFNAVHDSNAGVANYLGNLTMFQYYLHIKDLDVPYWTMIIEMLFYLLILALYQLKWLKHIITIGCLFNILILVNYALVVRVVIPNYNVYFPLVNHFALFFGGIVFYKIATQSISIPAGYSMLVFCLITQITVYRFAGSDPDHISQLQYFGVLLLYFTLFVLFINEKLRFIISAPAVFLGKISFALYLIHSYIFRGVIGFAEKRFHLPFWIATLLIAIPAAILLAYLITAFIEKPLGKKLKSMLNASLNTRHPIKN</sequence>
<feature type="transmembrane region" description="Helical" evidence="1">
    <location>
        <begin position="84"/>
        <end position="102"/>
    </location>
</feature>
<dbReference type="Pfam" id="PF01757">
    <property type="entry name" value="Acyl_transf_3"/>
    <property type="match status" value="1"/>
</dbReference>
<feature type="transmembrane region" description="Helical" evidence="1">
    <location>
        <begin position="42"/>
        <end position="64"/>
    </location>
</feature>
<evidence type="ECO:0000313" key="4">
    <source>
        <dbReference type="Proteomes" id="UP000619078"/>
    </source>
</evidence>
<feature type="domain" description="Acyltransferase 3" evidence="2">
    <location>
        <begin position="14"/>
        <end position="330"/>
    </location>
</feature>
<keyword evidence="3" id="KW-0808">Transferase</keyword>
<protein>
    <submittedName>
        <fullName evidence="3">Acyltransferase</fullName>
    </submittedName>
</protein>
<dbReference type="GO" id="GO:0016747">
    <property type="term" value="F:acyltransferase activity, transferring groups other than amino-acyl groups"/>
    <property type="evidence" value="ECO:0007669"/>
    <property type="project" value="InterPro"/>
</dbReference>
<evidence type="ECO:0000313" key="3">
    <source>
        <dbReference type="EMBL" id="MBD1393712.1"/>
    </source>
</evidence>
<feature type="transmembrane region" description="Helical" evidence="1">
    <location>
        <begin position="220"/>
        <end position="238"/>
    </location>
</feature>
<dbReference type="RefSeq" id="WP_191163450.1">
    <property type="nucleotide sequence ID" value="NZ_JACWMX010000004.1"/>
</dbReference>
<keyword evidence="1" id="KW-1133">Transmembrane helix</keyword>
<dbReference type="EMBL" id="JACWMX010000004">
    <property type="protein sequence ID" value="MBD1393712.1"/>
    <property type="molecule type" value="Genomic_DNA"/>
</dbReference>
<feature type="transmembrane region" description="Helical" evidence="1">
    <location>
        <begin position="310"/>
        <end position="333"/>
    </location>
</feature>
<keyword evidence="1" id="KW-0812">Transmembrane</keyword>
<dbReference type="InterPro" id="IPR002656">
    <property type="entry name" value="Acyl_transf_3_dom"/>
</dbReference>
<proteinExistence type="predicted"/>
<dbReference type="PANTHER" id="PTHR23028:SF131">
    <property type="entry name" value="BLR2367 PROTEIN"/>
    <property type="match status" value="1"/>
</dbReference>
<keyword evidence="1" id="KW-0472">Membrane</keyword>
<dbReference type="AlphaFoldDB" id="A0A926NSB4"/>
<gene>
    <name evidence="3" type="ORF">IDJ76_11450</name>
</gene>
<feature type="transmembrane region" description="Helical" evidence="1">
    <location>
        <begin position="161"/>
        <end position="185"/>
    </location>
</feature>
<keyword evidence="4" id="KW-1185">Reference proteome</keyword>
<dbReference type="GO" id="GO:0000271">
    <property type="term" value="P:polysaccharide biosynthetic process"/>
    <property type="evidence" value="ECO:0007669"/>
    <property type="project" value="TreeGrafter"/>
</dbReference>
<reference evidence="3" key="1">
    <citation type="submission" date="2020-09" db="EMBL/GenBank/DDBJ databases">
        <title>Novel species of Mucilaginibacter isolated from a glacier on the Tibetan Plateau.</title>
        <authorList>
            <person name="Liu Q."/>
            <person name="Xin Y.-H."/>
        </authorList>
    </citation>
    <scope>NUCLEOTIDE SEQUENCE</scope>
    <source>
        <strain evidence="3">ZB1P21</strain>
    </source>
</reference>
<feature type="transmembrane region" description="Helical" evidence="1">
    <location>
        <begin position="136"/>
        <end position="154"/>
    </location>
</feature>
<dbReference type="PANTHER" id="PTHR23028">
    <property type="entry name" value="ACETYLTRANSFERASE"/>
    <property type="match status" value="1"/>
</dbReference>
<dbReference type="Proteomes" id="UP000619078">
    <property type="component" value="Unassembled WGS sequence"/>
</dbReference>
<feature type="transmembrane region" description="Helical" evidence="1">
    <location>
        <begin position="191"/>
        <end position="208"/>
    </location>
</feature>
<accession>A0A926NSB4</accession>
<organism evidence="3 4">
    <name type="scientific">Mucilaginibacter glaciei</name>
    <dbReference type="NCBI Taxonomy" id="2772109"/>
    <lineage>
        <taxon>Bacteria</taxon>
        <taxon>Pseudomonadati</taxon>
        <taxon>Bacteroidota</taxon>
        <taxon>Sphingobacteriia</taxon>
        <taxon>Sphingobacteriales</taxon>
        <taxon>Sphingobacteriaceae</taxon>
        <taxon>Mucilaginibacter</taxon>
    </lineage>
</organism>